<dbReference type="EMBL" id="HE796684">
    <property type="protein sequence ID" value="CCH03571.1"/>
    <property type="molecule type" value="Genomic_DNA"/>
</dbReference>
<evidence type="ECO:0000313" key="13">
    <source>
        <dbReference type="Proteomes" id="UP000011058"/>
    </source>
</evidence>
<dbReference type="CDD" id="cd05400">
    <property type="entry name" value="NT_2-5OAS_ClassI-CCAase"/>
    <property type="match status" value="1"/>
</dbReference>
<dbReference type="eggNOG" id="ENOG502Z8M4">
    <property type="taxonomic scope" value="Bacteria"/>
</dbReference>
<keyword evidence="2" id="KW-0548">Nucleotidyltransferase</keyword>
<evidence type="ECO:0000313" key="12">
    <source>
        <dbReference type="EMBL" id="CCH03571.1"/>
    </source>
</evidence>
<evidence type="ECO:0000256" key="7">
    <source>
        <dbReference type="ARBA" id="ARBA00023080"/>
    </source>
</evidence>
<dbReference type="PATRIC" id="fig|1166018.3.peg.5687"/>
<comment type="catalytic activity">
    <reaction evidence="10">
        <text>GTP + ATP = 3',3'-cGAMP + 2 diphosphate</text>
        <dbReference type="Rhea" id="RHEA:35647"/>
        <dbReference type="ChEBI" id="CHEBI:30616"/>
        <dbReference type="ChEBI" id="CHEBI:33019"/>
        <dbReference type="ChEBI" id="CHEBI:37565"/>
        <dbReference type="ChEBI" id="CHEBI:71501"/>
    </reaction>
    <physiologicalReaction direction="left-to-right" evidence="10">
        <dbReference type="Rhea" id="RHEA:35648"/>
    </physiologicalReaction>
</comment>
<protein>
    <recommendedName>
        <fullName evidence="9">Cyclic GMP-AMP synthase</fullName>
    </recommendedName>
</protein>
<dbReference type="AlphaFoldDB" id="I0KHG8"/>
<dbReference type="InterPro" id="IPR048445">
    <property type="entry name" value="DncV-like_NTFase"/>
</dbReference>
<keyword evidence="8" id="KW-0051">Antiviral defense</keyword>
<keyword evidence="3" id="KW-0479">Metal-binding</keyword>
<dbReference type="HOGENOM" id="CLU_039827_0_0_10"/>
<evidence type="ECO:0000256" key="2">
    <source>
        <dbReference type="ARBA" id="ARBA00022695"/>
    </source>
</evidence>
<keyword evidence="7" id="KW-0546">Nucleotide metabolism</keyword>
<evidence type="ECO:0000256" key="6">
    <source>
        <dbReference type="ARBA" id="ARBA00022842"/>
    </source>
</evidence>
<evidence type="ECO:0000256" key="4">
    <source>
        <dbReference type="ARBA" id="ARBA00022741"/>
    </source>
</evidence>
<dbReference type="KEGG" id="fae:FAES_pFAES01077"/>
<evidence type="ECO:0000256" key="1">
    <source>
        <dbReference type="ARBA" id="ARBA00022679"/>
    </source>
</evidence>
<keyword evidence="12" id="KW-0614">Plasmid</keyword>
<keyword evidence="6" id="KW-0460">Magnesium</keyword>
<dbReference type="GO" id="GO:0051607">
    <property type="term" value="P:defense response to virus"/>
    <property type="evidence" value="ECO:0007669"/>
    <property type="project" value="UniProtKB-KW"/>
</dbReference>
<dbReference type="GO" id="GO:0046872">
    <property type="term" value="F:metal ion binding"/>
    <property type="evidence" value="ECO:0007669"/>
    <property type="project" value="UniProtKB-KW"/>
</dbReference>
<geneLocation type="plasmid" evidence="12 13">
    <name>pFAES01</name>
</geneLocation>
<name>I0KHG8_9BACT</name>
<dbReference type="GO" id="GO:0016779">
    <property type="term" value="F:nucleotidyltransferase activity"/>
    <property type="evidence" value="ECO:0007669"/>
    <property type="project" value="UniProtKB-KW"/>
</dbReference>
<sequence length="396" mass="45276">MTTLSPSLTDYSSILTRITELLDITPAQYEKAVSHYKAVGKWLDAPGSSLALYKPIIYPQGSFRYGTVIKPLTDEEEFDVDLVCRLLINKRLVNQQTLKAMVGNRLKAHTDYRRMLDKEGRRCWRLNYNEAERFHLDILPSIPDDFGWLIQAGVLPELASHALCITDRETWGVGIEWPRSNPEGYARWFHSRMKYIFAQERIRLANRMEMKVEDVPEYRVKTVLQRIVQLLKRHRDIMFGDDAEKPISIIITTLAAWAYQEEPDLERAMRQVLTAMPGLVRVEQGKYVIPNPVNPLENFADRWADTPRKAEKFFQWIAQAQLDFAKIGQIKGLPNAASSLKAQFGENIVNRALNSIGNDARQLRESGQLTMERSTGIISSAVGGLTVPQHTFHGLH</sequence>
<dbReference type="RefSeq" id="WP_015056751.1">
    <property type="nucleotide sequence ID" value="NC_019012.1"/>
</dbReference>
<keyword evidence="5" id="KW-0067">ATP-binding</keyword>
<accession>I0KHG8</accession>
<evidence type="ECO:0000259" key="11">
    <source>
        <dbReference type="Pfam" id="PF21654"/>
    </source>
</evidence>
<reference evidence="12 13" key="1">
    <citation type="journal article" date="2012" name="J. Bacteriol.">
        <title>Genome Sequence of Fibrella aestuarina BUZ 2T, a Filamentous Marine Bacterium.</title>
        <authorList>
            <person name="Filippini M."/>
            <person name="Qi W."/>
            <person name="Blom J."/>
            <person name="Goesmann A."/>
            <person name="Smits T.H."/>
            <person name="Bagheri H.C."/>
        </authorList>
    </citation>
    <scope>NUCLEOTIDE SEQUENCE [LARGE SCALE GENOMIC DNA]</scope>
    <source>
        <strain evidence="13">BUZ 2T</strain>
        <plasmid evidence="12 13">pFAES01</plasmid>
    </source>
</reference>
<gene>
    <name evidence="12" type="ORF">FAES_pFAES01077</name>
</gene>
<evidence type="ECO:0000256" key="10">
    <source>
        <dbReference type="ARBA" id="ARBA00048304"/>
    </source>
</evidence>
<feature type="domain" description="Cyclic GMP-AMP synthase DncV-like nucleotidyltransferase" evidence="11">
    <location>
        <begin position="58"/>
        <end position="138"/>
    </location>
</feature>
<evidence type="ECO:0000256" key="8">
    <source>
        <dbReference type="ARBA" id="ARBA00023118"/>
    </source>
</evidence>
<dbReference type="OrthoDB" id="1118920at2"/>
<evidence type="ECO:0000256" key="3">
    <source>
        <dbReference type="ARBA" id="ARBA00022723"/>
    </source>
</evidence>
<dbReference type="Pfam" id="PF21654">
    <property type="entry name" value="DncV-like_NTFase"/>
    <property type="match status" value="1"/>
</dbReference>
<organism evidence="12 13">
    <name type="scientific">Fibrella aestuarina BUZ 2</name>
    <dbReference type="NCBI Taxonomy" id="1166018"/>
    <lineage>
        <taxon>Bacteria</taxon>
        <taxon>Pseudomonadati</taxon>
        <taxon>Bacteroidota</taxon>
        <taxon>Cytophagia</taxon>
        <taxon>Cytophagales</taxon>
        <taxon>Spirosomataceae</taxon>
        <taxon>Fibrella</taxon>
    </lineage>
</organism>
<dbReference type="Proteomes" id="UP000011058">
    <property type="component" value="Plasmid pFAES01"/>
</dbReference>
<keyword evidence="13" id="KW-1185">Reference proteome</keyword>
<proteinExistence type="predicted"/>
<evidence type="ECO:0000256" key="9">
    <source>
        <dbReference type="ARBA" id="ARBA00044145"/>
    </source>
</evidence>
<keyword evidence="1" id="KW-0808">Transferase</keyword>
<dbReference type="GO" id="GO:0005524">
    <property type="term" value="F:ATP binding"/>
    <property type="evidence" value="ECO:0007669"/>
    <property type="project" value="UniProtKB-KW"/>
</dbReference>
<evidence type="ECO:0000256" key="5">
    <source>
        <dbReference type="ARBA" id="ARBA00022840"/>
    </source>
</evidence>
<dbReference type="InterPro" id="IPR006116">
    <property type="entry name" value="NT_2-5OAS_ClassI-CCAase"/>
</dbReference>
<keyword evidence="4" id="KW-0547">Nucleotide-binding</keyword>
<dbReference type="GO" id="GO:0009117">
    <property type="term" value="P:nucleotide metabolic process"/>
    <property type="evidence" value="ECO:0007669"/>
    <property type="project" value="UniProtKB-KW"/>
</dbReference>